<dbReference type="Pfam" id="PF00270">
    <property type="entry name" value="DEAD"/>
    <property type="match status" value="1"/>
</dbReference>
<comment type="catalytic activity">
    <reaction evidence="9">
        <text>Couples ATP hydrolysis with the unwinding of duplex DNA by translocating in the 3'-5' direction.</text>
        <dbReference type="EC" id="5.6.2.4"/>
    </reaction>
</comment>
<dbReference type="AlphaFoldDB" id="A0A7D9DA51"/>
<evidence type="ECO:0000256" key="4">
    <source>
        <dbReference type="ARBA" id="ARBA00022806"/>
    </source>
</evidence>
<proteinExistence type="inferred from homology"/>
<dbReference type="PROSITE" id="PS51194">
    <property type="entry name" value="HELICASE_CTER"/>
    <property type="match status" value="1"/>
</dbReference>
<dbReference type="Proteomes" id="UP001152795">
    <property type="component" value="Unassembled WGS sequence"/>
</dbReference>
<dbReference type="SUPFAM" id="SSF52540">
    <property type="entry name" value="P-loop containing nucleoside triphosphate hydrolases"/>
    <property type="match status" value="1"/>
</dbReference>
<evidence type="ECO:0000256" key="11">
    <source>
        <dbReference type="ARBA" id="ARBA00044542"/>
    </source>
</evidence>
<dbReference type="NCBIfam" id="TIGR00614">
    <property type="entry name" value="recQ_fam"/>
    <property type="match status" value="1"/>
</dbReference>
<reference evidence="12" key="1">
    <citation type="submission" date="2020-04" db="EMBL/GenBank/DDBJ databases">
        <authorList>
            <person name="Alioto T."/>
            <person name="Alioto T."/>
            <person name="Gomez Garrido J."/>
        </authorList>
    </citation>
    <scope>NUCLEOTIDE SEQUENCE</scope>
    <source>
        <strain evidence="12">A484AB</strain>
    </source>
</reference>
<keyword evidence="2" id="KW-0547">Nucleotide-binding</keyword>
<dbReference type="CDD" id="cd17920">
    <property type="entry name" value="DEXHc_RecQ"/>
    <property type="match status" value="1"/>
</dbReference>
<dbReference type="GO" id="GO:0009378">
    <property type="term" value="F:four-way junction helicase activity"/>
    <property type="evidence" value="ECO:0007669"/>
    <property type="project" value="TreeGrafter"/>
</dbReference>
<dbReference type="OrthoDB" id="5965418at2759"/>
<keyword evidence="6" id="KW-0238">DNA-binding</keyword>
<keyword evidence="3" id="KW-0378">Hydrolase</keyword>
<dbReference type="GO" id="GO:0016787">
    <property type="term" value="F:hydrolase activity"/>
    <property type="evidence" value="ECO:0007669"/>
    <property type="project" value="UniProtKB-KW"/>
</dbReference>
<dbReference type="GO" id="GO:0005694">
    <property type="term" value="C:chromosome"/>
    <property type="evidence" value="ECO:0007669"/>
    <property type="project" value="TreeGrafter"/>
</dbReference>
<evidence type="ECO:0000256" key="10">
    <source>
        <dbReference type="ARBA" id="ARBA00034808"/>
    </source>
</evidence>
<dbReference type="GO" id="GO:0043138">
    <property type="term" value="F:3'-5' DNA helicase activity"/>
    <property type="evidence" value="ECO:0007669"/>
    <property type="project" value="UniProtKB-EC"/>
</dbReference>
<dbReference type="GO" id="GO:0005737">
    <property type="term" value="C:cytoplasm"/>
    <property type="evidence" value="ECO:0007669"/>
    <property type="project" value="TreeGrafter"/>
</dbReference>
<dbReference type="Pfam" id="PF00271">
    <property type="entry name" value="Helicase_C"/>
    <property type="match status" value="1"/>
</dbReference>
<accession>A0A7D9DA51</accession>
<evidence type="ECO:0000256" key="7">
    <source>
        <dbReference type="ARBA" id="ARBA00023235"/>
    </source>
</evidence>
<evidence type="ECO:0000256" key="8">
    <source>
        <dbReference type="ARBA" id="ARBA00023242"/>
    </source>
</evidence>
<dbReference type="InterPro" id="IPR004589">
    <property type="entry name" value="DNA_helicase_ATP-dep_RecQ"/>
</dbReference>
<keyword evidence="5" id="KW-0067">ATP-binding</keyword>
<evidence type="ECO:0000256" key="2">
    <source>
        <dbReference type="ARBA" id="ARBA00022741"/>
    </source>
</evidence>
<comment type="similarity">
    <text evidence="1">Belongs to the helicase family. RecQ subfamily.</text>
</comment>
<dbReference type="InterPro" id="IPR001650">
    <property type="entry name" value="Helicase_C-like"/>
</dbReference>
<dbReference type="PROSITE" id="PS51192">
    <property type="entry name" value="HELICASE_ATP_BIND_1"/>
    <property type="match status" value="1"/>
</dbReference>
<keyword evidence="8" id="KW-0539">Nucleus</keyword>
<evidence type="ECO:0000313" key="12">
    <source>
        <dbReference type="EMBL" id="CAB3980657.1"/>
    </source>
</evidence>
<dbReference type="PANTHER" id="PTHR13710">
    <property type="entry name" value="DNA HELICASE RECQ FAMILY MEMBER"/>
    <property type="match status" value="1"/>
</dbReference>
<dbReference type="SMART" id="SM00487">
    <property type="entry name" value="DEXDc"/>
    <property type="match status" value="1"/>
</dbReference>
<dbReference type="PANTHER" id="PTHR13710:SF153">
    <property type="entry name" value="RECQ-LIKE DNA HELICASE BLM"/>
    <property type="match status" value="1"/>
</dbReference>
<evidence type="ECO:0000256" key="5">
    <source>
        <dbReference type="ARBA" id="ARBA00022840"/>
    </source>
</evidence>
<keyword evidence="4" id="KW-0347">Helicase</keyword>
<dbReference type="InterPro" id="IPR014001">
    <property type="entry name" value="Helicase_ATP-bd"/>
</dbReference>
<dbReference type="GO" id="GO:0005524">
    <property type="term" value="F:ATP binding"/>
    <property type="evidence" value="ECO:0007669"/>
    <property type="project" value="UniProtKB-KW"/>
</dbReference>
<comment type="caution">
    <text evidence="12">The sequence shown here is derived from an EMBL/GenBank/DDBJ whole genome shotgun (WGS) entry which is preliminary data.</text>
</comment>
<dbReference type="Gene3D" id="3.40.50.300">
    <property type="entry name" value="P-loop containing nucleotide triphosphate hydrolases"/>
    <property type="match status" value="2"/>
</dbReference>
<evidence type="ECO:0000256" key="3">
    <source>
        <dbReference type="ARBA" id="ARBA00022801"/>
    </source>
</evidence>
<dbReference type="EMBL" id="CACRXK020000311">
    <property type="protein sequence ID" value="CAB3980657.1"/>
    <property type="molecule type" value="Genomic_DNA"/>
</dbReference>
<dbReference type="EC" id="5.6.2.4" evidence="10"/>
<evidence type="ECO:0000313" key="13">
    <source>
        <dbReference type="Proteomes" id="UP001152795"/>
    </source>
</evidence>
<evidence type="ECO:0000256" key="1">
    <source>
        <dbReference type="ARBA" id="ARBA00005446"/>
    </source>
</evidence>
<name>A0A7D9DA51_PARCT</name>
<dbReference type="InterPro" id="IPR011545">
    <property type="entry name" value="DEAD/DEAH_box_helicase_dom"/>
</dbReference>
<dbReference type="GO" id="GO:0000724">
    <property type="term" value="P:double-strand break repair via homologous recombination"/>
    <property type="evidence" value="ECO:0007669"/>
    <property type="project" value="TreeGrafter"/>
</dbReference>
<dbReference type="SMART" id="SM00490">
    <property type="entry name" value="HELICc"/>
    <property type="match status" value="1"/>
</dbReference>
<protein>
    <recommendedName>
        <fullName evidence="10">DNA 3'-5' helicase</fullName>
        <ecNumber evidence="10">5.6.2.4</ecNumber>
    </recommendedName>
    <alternativeName>
        <fullName evidence="11">DNA 3'-5' helicase BLM</fullName>
    </alternativeName>
</protein>
<evidence type="ECO:0000256" key="6">
    <source>
        <dbReference type="ARBA" id="ARBA00023125"/>
    </source>
</evidence>
<evidence type="ECO:0000256" key="9">
    <source>
        <dbReference type="ARBA" id="ARBA00034617"/>
    </source>
</evidence>
<keyword evidence="13" id="KW-1185">Reference proteome</keyword>
<organism evidence="12 13">
    <name type="scientific">Paramuricea clavata</name>
    <name type="common">Red gorgonian</name>
    <name type="synonym">Violescent sea-whip</name>
    <dbReference type="NCBI Taxonomy" id="317549"/>
    <lineage>
        <taxon>Eukaryota</taxon>
        <taxon>Metazoa</taxon>
        <taxon>Cnidaria</taxon>
        <taxon>Anthozoa</taxon>
        <taxon>Octocorallia</taxon>
        <taxon>Malacalcyonacea</taxon>
        <taxon>Plexauridae</taxon>
        <taxon>Paramuricea</taxon>
    </lineage>
</organism>
<dbReference type="GO" id="GO:0003677">
    <property type="term" value="F:DNA binding"/>
    <property type="evidence" value="ECO:0007669"/>
    <property type="project" value="UniProtKB-KW"/>
</dbReference>
<keyword evidence="7" id="KW-0413">Isomerase</keyword>
<gene>
    <name evidence="12" type="ORF">PACLA_8A003162</name>
</gene>
<sequence length="626" mass="70363">MAVYRGETHDNLWGKAIERIKNVFGIPSLHAEQEEALRQFFSNQDVFVNLPTSFGKSLIFQATPIMADVVLRRSEGTCIVIVISPLKSLMEDQVRHLKNLNISAVSVTDEHNDRIVGDIIDGKYTHVYGSPECFLKTTWRGLFSSKQFRSSLVCVAVDEAHCISQWGLPGAKKCELPFRKWYGNLGELRSLVLGDVKMIVATASASKDTKALVYESLKLNNDTYIVSKSPDQMNLTYCVQYTDKDTPLETLFSEIIENVKSKGICASRTIIYCQTRKQCAILYRVFETNLGTSFYKDAVPNCKKRLVEMYHAGTPKTVKQHISKNLSSDEGHIRILIATIAFGMGIDCKQVNRIIHFGPSKNIECYIQESGRAGRDGSQSECILLFNGLLSSHCSQDMKDLLHAESGCRRELIMKTFGFTPAVGIKNKHTCCDKCAKKCSCGEDCKLGLGLKFHDGTVSINETPRQTRPVSRDQKKLLERELKSFRDNLIREHKAKVLNTVSLPTSLLEFGKLIYKLISIIENCHKIFSISDVMQYVEVWRKSHAFGILTAINDVFNDISDIPVSESLSESDEIIGDMDWEEIHHDSTLFSLFDSDDESMEVDETLESGEGSLNNSSFFLNLAINS</sequence>
<dbReference type="InterPro" id="IPR027417">
    <property type="entry name" value="P-loop_NTPase"/>
</dbReference>
<dbReference type="GO" id="GO:0005634">
    <property type="term" value="C:nucleus"/>
    <property type="evidence" value="ECO:0007669"/>
    <property type="project" value="TreeGrafter"/>
</dbReference>